<dbReference type="SMART" id="SM00507">
    <property type="entry name" value="HNHc"/>
    <property type="match status" value="1"/>
</dbReference>
<keyword evidence="4" id="KW-1185">Reference proteome</keyword>
<dbReference type="PROSITE" id="PS50878">
    <property type="entry name" value="RT_POL"/>
    <property type="match status" value="1"/>
</dbReference>
<evidence type="ECO:0000313" key="3">
    <source>
        <dbReference type="EMBL" id="GAA5438856.1"/>
    </source>
</evidence>
<dbReference type="InterPro" id="IPR043502">
    <property type="entry name" value="DNA/RNA_pol_sf"/>
</dbReference>
<accession>A0ABP9UDP8</accession>
<dbReference type="InterPro" id="IPR013597">
    <property type="entry name" value="Mat_intron_G2"/>
</dbReference>
<protein>
    <recommendedName>
        <fullName evidence="2">Reverse transcriptase domain-containing protein</fullName>
    </recommendedName>
</protein>
<dbReference type="InterPro" id="IPR003615">
    <property type="entry name" value="HNH_nuc"/>
</dbReference>
<dbReference type="Proteomes" id="UP001423409">
    <property type="component" value="Unassembled WGS sequence"/>
</dbReference>
<name>A0ABP9UDP8_9DEIO</name>
<dbReference type="InterPro" id="IPR051083">
    <property type="entry name" value="GrpII_Intron_Splice-Mob/Def"/>
</dbReference>
<evidence type="ECO:0000313" key="4">
    <source>
        <dbReference type="Proteomes" id="UP001423409"/>
    </source>
</evidence>
<dbReference type="InterPro" id="IPR025960">
    <property type="entry name" value="RVT_N"/>
</dbReference>
<sequence>MQTGERYMDDRRTSHRSATEAMKAAKPTIESWAQIPWRKLEGSVYRLQKRIYRASQSGNKEAVHSLQRLLMKSEAARLLAVRRVTQDNQGKKTAGVDGVKALSPKDRLKLAEELKNHQTFKPKPTRRVWIPKPGKDERRPLGIPTMRDRAHQALVKLAMEPEWEAQFEPNSYGFRPSRGAHDAIEAIQKTIVQRSKFVLDADIKGCFDNIDHNALLDKLGTFPALRRAIKAWLKAGVMEGVAAEPTDRGTPQGGVISPLLANVALHGMETAIHEVFNVHESRSLTVVRYADDFVILFPTLEGIHRAQKVVVEWLAGVGLHLNAKKTRIVHTLNDLDDEPAGFDFLGFNVRQYPVGVHHSGKAGGRKVLGFKTHIKPSKAAISRHYEKLAAFVRANRNLRPEGLIRHLNLQIRGWCAYYRTVVSKAVFTRLDHLMFSVLRHWCNYRHPQKNRTWIQRKYWKTIGDNQYRFVSPEGIALVLHASTPIGRHVKVKGTRSPFDGDLVYWAYRLKDHPLTSGTKARLIQRQWGRCKGCGLVFRPEDLLETDHVVPTSLGGSDKITNKAVYHRHCHDTKTARDGSTSRPRRTEAQDA</sequence>
<evidence type="ECO:0000259" key="2">
    <source>
        <dbReference type="PROSITE" id="PS50878"/>
    </source>
</evidence>
<feature type="compositionally biased region" description="Basic and acidic residues" evidence="1">
    <location>
        <begin position="1"/>
        <end position="12"/>
    </location>
</feature>
<dbReference type="PANTHER" id="PTHR34047:SF10">
    <property type="entry name" value="GROUP II INTRON-ASSOCIATED OPEN READING FRAME"/>
    <property type="match status" value="1"/>
</dbReference>
<dbReference type="Pfam" id="PF13655">
    <property type="entry name" value="RVT_N"/>
    <property type="match status" value="1"/>
</dbReference>
<comment type="caution">
    <text evidence="3">The sequence shown here is derived from an EMBL/GenBank/DDBJ whole genome shotgun (WGS) entry which is preliminary data.</text>
</comment>
<dbReference type="SUPFAM" id="SSF56672">
    <property type="entry name" value="DNA/RNA polymerases"/>
    <property type="match status" value="1"/>
</dbReference>
<feature type="region of interest" description="Disordered" evidence="1">
    <location>
        <begin position="569"/>
        <end position="591"/>
    </location>
</feature>
<dbReference type="PANTHER" id="PTHR34047">
    <property type="entry name" value="NUCLEAR INTRON MATURASE 1, MITOCHONDRIAL-RELATED"/>
    <property type="match status" value="1"/>
</dbReference>
<reference evidence="3 4" key="1">
    <citation type="submission" date="2024-02" db="EMBL/GenBank/DDBJ databases">
        <title>Deinococcus caeni NBRC 101312.</title>
        <authorList>
            <person name="Ichikawa N."/>
            <person name="Katano-Makiyama Y."/>
            <person name="Hidaka K."/>
        </authorList>
    </citation>
    <scope>NUCLEOTIDE SEQUENCE [LARGE SCALE GENOMIC DNA]</scope>
    <source>
        <strain evidence="3 4">NBRC 101312</strain>
    </source>
</reference>
<feature type="region of interest" description="Disordered" evidence="1">
    <location>
        <begin position="1"/>
        <end position="22"/>
    </location>
</feature>
<dbReference type="Pfam" id="PF01844">
    <property type="entry name" value="HNH"/>
    <property type="match status" value="1"/>
</dbReference>
<organism evidence="3 4">
    <name type="scientific">Deinococcus caeni</name>
    <dbReference type="NCBI Taxonomy" id="569127"/>
    <lineage>
        <taxon>Bacteria</taxon>
        <taxon>Thermotogati</taxon>
        <taxon>Deinococcota</taxon>
        <taxon>Deinococci</taxon>
        <taxon>Deinococcales</taxon>
        <taxon>Deinococcaceae</taxon>
        <taxon>Deinococcus</taxon>
    </lineage>
</organism>
<dbReference type="InterPro" id="IPR000477">
    <property type="entry name" value="RT_dom"/>
</dbReference>
<dbReference type="InterPro" id="IPR030931">
    <property type="entry name" value="Group_II_RT_mat"/>
</dbReference>
<gene>
    <name evidence="3" type="ORF">Dcae01_00349</name>
</gene>
<proteinExistence type="predicted"/>
<dbReference type="EMBL" id="BAABQU010000003">
    <property type="protein sequence ID" value="GAA5438856.1"/>
    <property type="molecule type" value="Genomic_DNA"/>
</dbReference>
<dbReference type="Pfam" id="PF08388">
    <property type="entry name" value="GIIM"/>
    <property type="match status" value="1"/>
</dbReference>
<dbReference type="CDD" id="cd01651">
    <property type="entry name" value="RT_G2_intron"/>
    <property type="match status" value="1"/>
</dbReference>
<dbReference type="Gene3D" id="1.10.30.50">
    <property type="match status" value="1"/>
</dbReference>
<feature type="domain" description="Reverse transcriptase" evidence="2">
    <location>
        <begin position="111"/>
        <end position="349"/>
    </location>
</feature>
<dbReference type="NCBIfam" id="TIGR04416">
    <property type="entry name" value="group_II_RT_mat"/>
    <property type="match status" value="1"/>
</dbReference>
<dbReference type="Pfam" id="PF00078">
    <property type="entry name" value="RVT_1"/>
    <property type="match status" value="1"/>
</dbReference>
<evidence type="ECO:0000256" key="1">
    <source>
        <dbReference type="SAM" id="MobiDB-lite"/>
    </source>
</evidence>
<dbReference type="InterPro" id="IPR002711">
    <property type="entry name" value="HNH"/>
</dbReference>